<sequence length="70" mass="8163">MFFHEAQSSHTSEILHRGEVVYLFGVWEMFFRESLFFIYDSDLIRGKSHIGDKRVSKSGKSTEINILHGN</sequence>
<evidence type="ECO:0000313" key="1">
    <source>
        <dbReference type="EMBL" id="CAI9536797.1"/>
    </source>
</evidence>
<dbReference type="EMBL" id="CATNWA010000396">
    <property type="protein sequence ID" value="CAI9536797.1"/>
    <property type="molecule type" value="Genomic_DNA"/>
</dbReference>
<protein>
    <submittedName>
        <fullName evidence="1">Uncharacterized protein</fullName>
    </submittedName>
</protein>
<keyword evidence="2" id="KW-1185">Reference proteome</keyword>
<evidence type="ECO:0000313" key="2">
    <source>
        <dbReference type="Proteomes" id="UP001162483"/>
    </source>
</evidence>
<name>A0ABN9AN32_9NEOB</name>
<organism evidence="1 2">
    <name type="scientific">Staurois parvus</name>
    <dbReference type="NCBI Taxonomy" id="386267"/>
    <lineage>
        <taxon>Eukaryota</taxon>
        <taxon>Metazoa</taxon>
        <taxon>Chordata</taxon>
        <taxon>Craniata</taxon>
        <taxon>Vertebrata</taxon>
        <taxon>Euteleostomi</taxon>
        <taxon>Amphibia</taxon>
        <taxon>Batrachia</taxon>
        <taxon>Anura</taxon>
        <taxon>Neobatrachia</taxon>
        <taxon>Ranoidea</taxon>
        <taxon>Ranidae</taxon>
        <taxon>Staurois</taxon>
    </lineage>
</organism>
<gene>
    <name evidence="1" type="ORF">SPARVUS_LOCUS1092462</name>
</gene>
<proteinExistence type="predicted"/>
<reference evidence="1" key="1">
    <citation type="submission" date="2023-05" db="EMBL/GenBank/DDBJ databases">
        <authorList>
            <person name="Stuckert A."/>
        </authorList>
    </citation>
    <scope>NUCLEOTIDE SEQUENCE</scope>
</reference>
<comment type="caution">
    <text evidence="1">The sequence shown here is derived from an EMBL/GenBank/DDBJ whole genome shotgun (WGS) entry which is preliminary data.</text>
</comment>
<accession>A0ABN9AN32</accession>
<dbReference type="Proteomes" id="UP001162483">
    <property type="component" value="Unassembled WGS sequence"/>
</dbReference>